<accession>A0ABQ1PU33</accession>
<reference evidence="3" key="1">
    <citation type="journal article" date="2019" name="Int. J. Syst. Evol. Microbiol.">
        <title>The Global Catalogue of Microorganisms (GCM) 10K type strain sequencing project: providing services to taxonomists for standard genome sequencing and annotation.</title>
        <authorList>
            <consortium name="The Broad Institute Genomics Platform"/>
            <consortium name="The Broad Institute Genome Sequencing Center for Infectious Disease"/>
            <person name="Wu L."/>
            <person name="Ma J."/>
        </authorList>
    </citation>
    <scope>NUCLEOTIDE SEQUENCE [LARGE SCALE GENOMIC DNA]</scope>
    <source>
        <strain evidence="3">CGMCC 1.15942</strain>
    </source>
</reference>
<gene>
    <name evidence="2" type="ORF">GCM10011573_36410</name>
</gene>
<protein>
    <submittedName>
        <fullName evidence="2">Phage capsid protein</fullName>
    </submittedName>
</protein>
<evidence type="ECO:0000313" key="2">
    <source>
        <dbReference type="EMBL" id="GGD03662.1"/>
    </source>
</evidence>
<evidence type="ECO:0000256" key="1">
    <source>
        <dbReference type="SAM" id="MobiDB-lite"/>
    </source>
</evidence>
<organism evidence="2 3">
    <name type="scientific">Enterococcus wangshanyuanii</name>
    <dbReference type="NCBI Taxonomy" id="2005703"/>
    <lineage>
        <taxon>Bacteria</taxon>
        <taxon>Bacillati</taxon>
        <taxon>Bacillota</taxon>
        <taxon>Bacilli</taxon>
        <taxon>Lactobacillales</taxon>
        <taxon>Enterococcaceae</taxon>
        <taxon>Enterococcus</taxon>
    </lineage>
</organism>
<comment type="caution">
    <text evidence="2">The sequence shown here is derived from an EMBL/GenBank/DDBJ whole genome shotgun (WGS) entry which is preliminary data.</text>
</comment>
<name>A0ABQ1PU33_9ENTE</name>
<feature type="compositionally biased region" description="Basic and acidic residues" evidence="1">
    <location>
        <begin position="73"/>
        <end position="100"/>
    </location>
</feature>
<dbReference type="InterPro" id="IPR025580">
    <property type="entry name" value="Gp46"/>
</dbReference>
<feature type="region of interest" description="Disordered" evidence="1">
    <location>
        <begin position="69"/>
        <end position="100"/>
    </location>
</feature>
<keyword evidence="3" id="KW-1185">Reference proteome</keyword>
<dbReference type="EMBL" id="BMKI01000016">
    <property type="protein sequence ID" value="GGD03662.1"/>
    <property type="molecule type" value="Genomic_DNA"/>
</dbReference>
<dbReference type="Pfam" id="PF14265">
    <property type="entry name" value="DUF4355"/>
    <property type="match status" value="1"/>
</dbReference>
<evidence type="ECO:0000313" key="3">
    <source>
        <dbReference type="Proteomes" id="UP000630615"/>
    </source>
</evidence>
<sequence>MKKTRLGMNLQFFAEDTGSNGGGDNPDNTTTEETVELNVDELSEDQLTAIKEKFGFKDDDDIDTIIKGRKAKWQKEQDAKQKEADRLASMNEDEKAEHEKQKLLDRIAELEKKDNFTAMSKEASKMLSEASITADDEILNFVVKDTAEDTQQAVNSFISLIDRKAEEKTKAALSGKPPVVNLTPGKQMTKDEIMKIADPTKRQQAIKENIHLFRK</sequence>
<feature type="region of interest" description="Disordered" evidence="1">
    <location>
        <begin position="1"/>
        <end position="32"/>
    </location>
</feature>
<dbReference type="Proteomes" id="UP000630615">
    <property type="component" value="Unassembled WGS sequence"/>
</dbReference>
<proteinExistence type="predicted"/>
<dbReference type="RefSeq" id="WP_088270922.1">
    <property type="nucleotide sequence ID" value="NZ_BMKI01000016.1"/>
</dbReference>